<dbReference type="InterPro" id="IPR004568">
    <property type="entry name" value="Ppantetheine-prot_Trfase_dom"/>
</dbReference>
<keyword evidence="1 5" id="KW-0808">Transferase</keyword>
<organism evidence="5 6">
    <name type="scientific">Thermogemmata fonticola</name>
    <dbReference type="NCBI Taxonomy" id="2755323"/>
    <lineage>
        <taxon>Bacteria</taxon>
        <taxon>Pseudomonadati</taxon>
        <taxon>Planctomycetota</taxon>
        <taxon>Planctomycetia</taxon>
        <taxon>Gemmatales</taxon>
        <taxon>Gemmataceae</taxon>
        <taxon>Thermogemmata</taxon>
    </lineage>
</organism>
<evidence type="ECO:0000256" key="1">
    <source>
        <dbReference type="ARBA" id="ARBA00022679"/>
    </source>
</evidence>
<keyword evidence="2" id="KW-0479">Metal-binding</keyword>
<evidence type="ECO:0000313" key="6">
    <source>
        <dbReference type="Proteomes" id="UP000542342"/>
    </source>
</evidence>
<dbReference type="Proteomes" id="UP000542342">
    <property type="component" value="Unassembled WGS sequence"/>
</dbReference>
<evidence type="ECO:0000313" key="5">
    <source>
        <dbReference type="EMBL" id="MBA2225742.1"/>
    </source>
</evidence>
<keyword evidence="3" id="KW-0460">Magnesium</keyword>
<reference evidence="5 6" key="1">
    <citation type="submission" date="2020-07" db="EMBL/GenBank/DDBJ databases">
        <title>Thermogemmata thermophila gen. nov., sp. nov., a novel moderate thermophilic planctomycete from a Kamchatka hot spring.</title>
        <authorList>
            <person name="Elcheninov A.G."/>
            <person name="Podosokorskaya O.A."/>
            <person name="Kovaleva O.L."/>
            <person name="Novikov A."/>
            <person name="Bonch-Osmolovskaya E.A."/>
            <person name="Toshchakov S.V."/>
            <person name="Kublanov I.V."/>
        </authorList>
    </citation>
    <scope>NUCLEOTIDE SEQUENCE [LARGE SCALE GENOMIC DNA]</scope>
    <source>
        <strain evidence="5 6">2918</strain>
    </source>
</reference>
<proteinExistence type="predicted"/>
<dbReference type="NCBIfam" id="TIGR00556">
    <property type="entry name" value="pantethn_trn"/>
    <property type="match status" value="1"/>
</dbReference>
<dbReference type="EMBL" id="JACEFB010000003">
    <property type="protein sequence ID" value="MBA2225742.1"/>
    <property type="molecule type" value="Genomic_DNA"/>
</dbReference>
<accession>A0A7V9ABG2</accession>
<gene>
    <name evidence="5" type="ORF">H0921_06140</name>
</gene>
<comment type="caution">
    <text evidence="5">The sequence shown here is derived from an EMBL/GenBank/DDBJ whole genome shotgun (WGS) entry which is preliminary data.</text>
</comment>
<evidence type="ECO:0000259" key="4">
    <source>
        <dbReference type="Pfam" id="PF01648"/>
    </source>
</evidence>
<dbReference type="InterPro" id="IPR037143">
    <property type="entry name" value="4-PPantetheinyl_Trfase_dom_sf"/>
</dbReference>
<evidence type="ECO:0000256" key="3">
    <source>
        <dbReference type="ARBA" id="ARBA00022842"/>
    </source>
</evidence>
<sequence>MDIAGIGTQVLECVRVRELIDQHGELFLQQVFTDAEIAWCNGQKHTTEYFTALWAIKEAAFRAIGLVSRRTCRWKELAVQGSTIAALRLVAQGATREYMEHQGIAHLLVTAAYCRAFATATVLALRGSSPPAALHDTTVDL</sequence>
<dbReference type="SUPFAM" id="SSF56214">
    <property type="entry name" value="4'-phosphopantetheinyl transferase"/>
    <property type="match status" value="1"/>
</dbReference>
<evidence type="ECO:0000256" key="2">
    <source>
        <dbReference type="ARBA" id="ARBA00022723"/>
    </source>
</evidence>
<dbReference type="GO" id="GO:0006633">
    <property type="term" value="P:fatty acid biosynthetic process"/>
    <property type="evidence" value="ECO:0007669"/>
    <property type="project" value="InterPro"/>
</dbReference>
<keyword evidence="6" id="KW-1185">Reference proteome</keyword>
<dbReference type="AlphaFoldDB" id="A0A7V9ABG2"/>
<dbReference type="GO" id="GO:0000287">
    <property type="term" value="F:magnesium ion binding"/>
    <property type="evidence" value="ECO:0007669"/>
    <property type="project" value="InterPro"/>
</dbReference>
<name>A0A7V9ABG2_9BACT</name>
<dbReference type="Gene3D" id="3.90.470.20">
    <property type="entry name" value="4'-phosphopantetheinyl transferase domain"/>
    <property type="match status" value="1"/>
</dbReference>
<dbReference type="GO" id="GO:0008897">
    <property type="term" value="F:holo-[acyl-carrier-protein] synthase activity"/>
    <property type="evidence" value="ECO:0007669"/>
    <property type="project" value="InterPro"/>
</dbReference>
<dbReference type="Pfam" id="PF01648">
    <property type="entry name" value="ACPS"/>
    <property type="match status" value="1"/>
</dbReference>
<feature type="domain" description="4'-phosphopantetheinyl transferase" evidence="4">
    <location>
        <begin position="6"/>
        <end position="89"/>
    </location>
</feature>
<dbReference type="RefSeq" id="WP_194537183.1">
    <property type="nucleotide sequence ID" value="NZ_JACEFB010000003.1"/>
</dbReference>
<protein>
    <submittedName>
        <fullName evidence="5">4'-phosphopantetheinyl transferase superfamily protein</fullName>
    </submittedName>
</protein>
<dbReference type="InterPro" id="IPR008278">
    <property type="entry name" value="4-PPantetheinyl_Trfase_dom"/>
</dbReference>